<dbReference type="EMBL" id="CP065749">
    <property type="protein sequence ID" value="QPS84825.1"/>
    <property type="molecule type" value="Genomic_DNA"/>
</dbReference>
<dbReference type="InterPro" id="IPR017938">
    <property type="entry name" value="Riboflavin_synthase-like_b-brl"/>
</dbReference>
<gene>
    <name evidence="9" type="ORF">I6G47_32225</name>
    <name evidence="10" type="ORF">SAMN05421547_108197</name>
</gene>
<dbReference type="PRINTS" id="PR00409">
    <property type="entry name" value="PHDIOXRDTASE"/>
</dbReference>
<name>A0A1H3N6D9_9BURK</name>
<geneLocation type="plasmid" evidence="9 12">
    <name>unnamed</name>
</geneLocation>
<dbReference type="GO" id="GO:0016491">
    <property type="term" value="F:oxidoreductase activity"/>
    <property type="evidence" value="ECO:0007669"/>
    <property type="project" value="UniProtKB-KW"/>
</dbReference>
<dbReference type="InterPro" id="IPR001433">
    <property type="entry name" value="OxRdtase_FAD/NAD-bd"/>
</dbReference>
<dbReference type="RefSeq" id="WP_083393598.1">
    <property type="nucleotide sequence ID" value="NZ_CP065749.1"/>
</dbReference>
<dbReference type="PROSITE" id="PS00197">
    <property type="entry name" value="2FE2S_FER_1"/>
    <property type="match status" value="1"/>
</dbReference>
<dbReference type="PANTHER" id="PTHR47354:SF1">
    <property type="entry name" value="CARNITINE MONOOXYGENASE REDUCTASE SUBUNIT"/>
    <property type="match status" value="1"/>
</dbReference>
<dbReference type="PANTHER" id="PTHR47354">
    <property type="entry name" value="NADH OXIDOREDUCTASE HCR"/>
    <property type="match status" value="1"/>
</dbReference>
<dbReference type="Gene3D" id="3.10.20.30">
    <property type="match status" value="1"/>
</dbReference>
<keyword evidence="10" id="KW-0808">Transferase</keyword>
<evidence type="ECO:0000259" key="8">
    <source>
        <dbReference type="PROSITE" id="PS51384"/>
    </source>
</evidence>
<keyword evidence="4" id="KW-0560">Oxidoreductase</keyword>
<dbReference type="KEGG" id="dla:I6G47_32225"/>
<proteinExistence type="predicted"/>
<keyword evidence="9" id="KW-0614">Plasmid</keyword>
<dbReference type="GO" id="GO:0008168">
    <property type="term" value="F:methyltransferase activity"/>
    <property type="evidence" value="ECO:0007669"/>
    <property type="project" value="UniProtKB-KW"/>
</dbReference>
<dbReference type="InterPro" id="IPR012675">
    <property type="entry name" value="Beta-grasp_dom_sf"/>
</dbReference>
<dbReference type="GO" id="GO:0032259">
    <property type="term" value="P:methylation"/>
    <property type="evidence" value="ECO:0007669"/>
    <property type="project" value="UniProtKB-KW"/>
</dbReference>
<dbReference type="Gene3D" id="2.40.30.10">
    <property type="entry name" value="Translation factors"/>
    <property type="match status" value="1"/>
</dbReference>
<keyword evidence="1" id="KW-0285">Flavoprotein</keyword>
<dbReference type="Pfam" id="PF00111">
    <property type="entry name" value="Fer2"/>
    <property type="match status" value="1"/>
</dbReference>
<evidence type="ECO:0000256" key="6">
    <source>
        <dbReference type="ARBA" id="ARBA00023014"/>
    </source>
</evidence>
<dbReference type="EMBL" id="FNPE01000008">
    <property type="protein sequence ID" value="SDY84517.1"/>
    <property type="molecule type" value="Genomic_DNA"/>
</dbReference>
<dbReference type="SUPFAM" id="SSF54292">
    <property type="entry name" value="2Fe-2S ferredoxin-like"/>
    <property type="match status" value="1"/>
</dbReference>
<dbReference type="Proteomes" id="UP000183417">
    <property type="component" value="Unassembled WGS sequence"/>
</dbReference>
<reference evidence="10 11" key="1">
    <citation type="submission" date="2016-10" db="EMBL/GenBank/DDBJ databases">
        <authorList>
            <person name="de Groot N.N."/>
        </authorList>
    </citation>
    <scope>NUCLEOTIDE SEQUENCE [LARGE SCALE GENOMIC DNA]</scope>
    <source>
        <strain evidence="10 11">LMG 24775</strain>
    </source>
</reference>
<sequence>MNTQNYPVVVRDRKMETTDVLCLELASLGGGVLPDFAPGAYVDVRLPEGLVRSYSLVRHAADRSCYLIAVKREAQGRGGSAALHDTVEVGTQLAISDPKGDFTLVEQPGMSCFVAGGIGITPLLAMIERLVELGSPWQLHYAAASPQRMAFREHLLELAQSGGQVFFHFSDGSTPRMDVQEIVRSLDAHPGAHVYCCGPARMVDDFLVATKPLESSTVHFERFGADQPLATEGGYTVELKSTGLRYPVPAGKTILDVLLEAGLDLPYSCGQGVCGSCHTKVIAGEVDHRDCYLTEDERAANNSMLICCSGAKSSSLTLDL</sequence>
<keyword evidence="6" id="KW-0411">Iron-sulfur</keyword>
<evidence type="ECO:0000256" key="3">
    <source>
        <dbReference type="ARBA" id="ARBA00022723"/>
    </source>
</evidence>
<dbReference type="SUPFAM" id="SSF52343">
    <property type="entry name" value="Ferredoxin reductase-like, C-terminal NADP-linked domain"/>
    <property type="match status" value="1"/>
</dbReference>
<dbReference type="Proteomes" id="UP000595064">
    <property type="component" value="Plasmid unnamed"/>
</dbReference>
<evidence type="ECO:0000313" key="10">
    <source>
        <dbReference type="EMBL" id="SDY84517.1"/>
    </source>
</evidence>
<dbReference type="InterPro" id="IPR017927">
    <property type="entry name" value="FAD-bd_FR_type"/>
</dbReference>
<dbReference type="InterPro" id="IPR050415">
    <property type="entry name" value="MRET"/>
</dbReference>
<organism evidence="10 11">
    <name type="scientific">Delftia lacustris</name>
    <dbReference type="NCBI Taxonomy" id="558537"/>
    <lineage>
        <taxon>Bacteria</taxon>
        <taxon>Pseudomonadati</taxon>
        <taxon>Pseudomonadota</taxon>
        <taxon>Betaproteobacteria</taxon>
        <taxon>Burkholderiales</taxon>
        <taxon>Comamonadaceae</taxon>
        <taxon>Delftia</taxon>
    </lineage>
</organism>
<dbReference type="GeneID" id="94689091"/>
<keyword evidence="2" id="KW-0001">2Fe-2S</keyword>
<keyword evidence="3" id="KW-0479">Metal-binding</keyword>
<evidence type="ECO:0000313" key="12">
    <source>
        <dbReference type="Proteomes" id="UP000595064"/>
    </source>
</evidence>
<keyword evidence="5" id="KW-0408">Iron</keyword>
<dbReference type="GO" id="GO:0051537">
    <property type="term" value="F:2 iron, 2 sulfur cluster binding"/>
    <property type="evidence" value="ECO:0007669"/>
    <property type="project" value="UniProtKB-KW"/>
</dbReference>
<reference evidence="9 12" key="2">
    <citation type="submission" date="2020-12" db="EMBL/GenBank/DDBJ databases">
        <title>FDA dAtabase for Regulatory Grade micrObial Sequences (FDA-ARGOS): Supporting development and validation of Infectious Disease Dx tests.</title>
        <authorList>
            <person name="Sproer C."/>
            <person name="Gronow S."/>
            <person name="Severitt S."/>
            <person name="Schroder I."/>
            <person name="Tallon L."/>
            <person name="Sadzewicz L."/>
            <person name="Zhao X."/>
            <person name="Boylan J."/>
            <person name="Ott S."/>
            <person name="Bowen H."/>
            <person name="Vavikolanu K."/>
            <person name="Mehta A."/>
            <person name="Aluvathingal J."/>
            <person name="Nadendla S."/>
            <person name="Lowell S."/>
            <person name="Myers T."/>
            <person name="Yan Y."/>
            <person name="Sichtig H."/>
        </authorList>
    </citation>
    <scope>NUCLEOTIDE SEQUENCE [LARGE SCALE GENOMIC DNA]</scope>
    <source>
        <strain evidence="9 12">FDAARGOS_890</strain>
        <plasmid evidence="9 12">unnamed</plasmid>
    </source>
</reference>
<feature type="domain" description="FAD-binding FR-type" evidence="8">
    <location>
        <begin position="3"/>
        <end position="105"/>
    </location>
</feature>
<evidence type="ECO:0000256" key="1">
    <source>
        <dbReference type="ARBA" id="ARBA00022630"/>
    </source>
</evidence>
<evidence type="ECO:0000259" key="7">
    <source>
        <dbReference type="PROSITE" id="PS51085"/>
    </source>
</evidence>
<evidence type="ECO:0000313" key="11">
    <source>
        <dbReference type="Proteomes" id="UP000183417"/>
    </source>
</evidence>
<dbReference type="AlphaFoldDB" id="A0A1H3N6D9"/>
<feature type="domain" description="2Fe-2S ferredoxin-type" evidence="7">
    <location>
        <begin position="235"/>
        <end position="320"/>
    </location>
</feature>
<dbReference type="InterPro" id="IPR001041">
    <property type="entry name" value="2Fe-2S_ferredoxin-type"/>
</dbReference>
<dbReference type="Gene3D" id="3.40.50.80">
    <property type="entry name" value="Nucleotide-binding domain of ferredoxin-NADP reductase (FNR) module"/>
    <property type="match status" value="1"/>
</dbReference>
<dbReference type="CDD" id="cd06185">
    <property type="entry name" value="PDR_like"/>
    <property type="match status" value="1"/>
</dbReference>
<keyword evidence="12" id="KW-1185">Reference proteome</keyword>
<dbReference type="InterPro" id="IPR006058">
    <property type="entry name" value="2Fe2S_fd_BS"/>
</dbReference>
<dbReference type="GO" id="GO:0046872">
    <property type="term" value="F:metal ion binding"/>
    <property type="evidence" value="ECO:0007669"/>
    <property type="project" value="UniProtKB-KW"/>
</dbReference>
<dbReference type="PROSITE" id="PS51384">
    <property type="entry name" value="FAD_FR"/>
    <property type="match status" value="1"/>
</dbReference>
<dbReference type="InterPro" id="IPR039261">
    <property type="entry name" value="FNR_nucleotide-bd"/>
</dbReference>
<dbReference type="Pfam" id="PF00175">
    <property type="entry name" value="NAD_binding_1"/>
    <property type="match status" value="1"/>
</dbReference>
<accession>A0A1H3N6D9</accession>
<keyword evidence="10" id="KW-0489">Methyltransferase</keyword>
<dbReference type="PROSITE" id="PS51085">
    <property type="entry name" value="2FE2S_FER_2"/>
    <property type="match status" value="1"/>
</dbReference>
<evidence type="ECO:0000256" key="2">
    <source>
        <dbReference type="ARBA" id="ARBA00022714"/>
    </source>
</evidence>
<dbReference type="InterPro" id="IPR036010">
    <property type="entry name" value="2Fe-2S_ferredoxin-like_sf"/>
</dbReference>
<evidence type="ECO:0000256" key="5">
    <source>
        <dbReference type="ARBA" id="ARBA00023004"/>
    </source>
</evidence>
<protein>
    <submittedName>
        <fullName evidence="9">Oxidoreductase</fullName>
    </submittedName>
    <submittedName>
        <fullName evidence="10">Vanillate O-demethylase ferredoxin subunit</fullName>
    </submittedName>
</protein>
<dbReference type="SUPFAM" id="SSF63380">
    <property type="entry name" value="Riboflavin synthase domain-like"/>
    <property type="match status" value="1"/>
</dbReference>
<evidence type="ECO:0000256" key="4">
    <source>
        <dbReference type="ARBA" id="ARBA00023002"/>
    </source>
</evidence>
<dbReference type="CDD" id="cd00207">
    <property type="entry name" value="fer2"/>
    <property type="match status" value="1"/>
</dbReference>
<evidence type="ECO:0000313" key="9">
    <source>
        <dbReference type="EMBL" id="QPS84825.1"/>
    </source>
</evidence>